<feature type="transmembrane region" description="Helical" evidence="2">
    <location>
        <begin position="251"/>
        <end position="274"/>
    </location>
</feature>
<feature type="transmembrane region" description="Helical" evidence="2">
    <location>
        <begin position="54"/>
        <end position="71"/>
    </location>
</feature>
<keyword evidence="2" id="KW-1133">Transmembrane helix</keyword>
<keyword evidence="2" id="KW-0472">Membrane</keyword>
<dbReference type="OrthoDB" id="202063at2759"/>
<dbReference type="AlphaFoldDB" id="K8F7G3"/>
<proteinExistence type="predicted"/>
<evidence type="ECO:0000313" key="4">
    <source>
        <dbReference type="Proteomes" id="UP000198341"/>
    </source>
</evidence>
<sequence length="349" mass="40131">MNQRRPPHSASDTSGMNSNALARMHQQQRQGRQSATSTIVTLIKNWKPRTTPKLTFSLGLYAVGIFLAFFARPFPVTPEQFEKYEEKLRLIDGEEGVLGDARLNAEDAYRSTRMELYQTKRFGWRLRGGREKSRVLELQRKEKEQWRVVKALNKERERKLRDARSELGIWSDEGVRETKNKFWEKYEGGKVFATQQTFYDAFNALLYGRSDDNALEFMIRWTFTILINFTVGMFGAIIGFTFALPSVIYGFGASFFSFAIFFFLAVISAISVVLTLLGVLYGGAIGGVVGAVNVATNNALRLEEKKREEIKRLQQRQQQQQQQQRQRQGGANGSENFRDFNDNNRDHMD</sequence>
<protein>
    <submittedName>
        <fullName evidence="3">Uncharacterized protein</fullName>
    </submittedName>
</protein>
<dbReference type="KEGG" id="bpg:Bathy08g00090"/>
<feature type="compositionally biased region" description="Low complexity" evidence="1">
    <location>
        <begin position="315"/>
        <end position="328"/>
    </location>
</feature>
<organism evidence="3 4">
    <name type="scientific">Bathycoccus prasinos</name>
    <dbReference type="NCBI Taxonomy" id="41875"/>
    <lineage>
        <taxon>Eukaryota</taxon>
        <taxon>Viridiplantae</taxon>
        <taxon>Chlorophyta</taxon>
        <taxon>Mamiellophyceae</taxon>
        <taxon>Mamiellales</taxon>
        <taxon>Bathycoccaceae</taxon>
        <taxon>Bathycoccus</taxon>
    </lineage>
</organism>
<evidence type="ECO:0000313" key="3">
    <source>
        <dbReference type="EMBL" id="CCO17528.1"/>
    </source>
</evidence>
<keyword evidence="4" id="KW-1185">Reference proteome</keyword>
<dbReference type="GeneID" id="19013988"/>
<feature type="transmembrane region" description="Helical" evidence="2">
    <location>
        <begin position="221"/>
        <end position="244"/>
    </location>
</feature>
<dbReference type="Proteomes" id="UP000198341">
    <property type="component" value="Chromosome 8"/>
</dbReference>
<evidence type="ECO:0000256" key="1">
    <source>
        <dbReference type="SAM" id="MobiDB-lite"/>
    </source>
</evidence>
<keyword evidence="2" id="KW-0812">Transmembrane</keyword>
<dbReference type="EMBL" id="FO082271">
    <property type="protein sequence ID" value="CCO17528.1"/>
    <property type="molecule type" value="Genomic_DNA"/>
</dbReference>
<feature type="region of interest" description="Disordered" evidence="1">
    <location>
        <begin position="310"/>
        <end position="349"/>
    </location>
</feature>
<feature type="compositionally biased region" description="Basic and acidic residues" evidence="1">
    <location>
        <begin position="336"/>
        <end position="349"/>
    </location>
</feature>
<reference evidence="3 4" key="1">
    <citation type="submission" date="2011-10" db="EMBL/GenBank/DDBJ databases">
        <authorList>
            <person name="Genoscope - CEA"/>
        </authorList>
    </citation>
    <scope>NUCLEOTIDE SEQUENCE [LARGE SCALE GENOMIC DNA]</scope>
    <source>
        <strain evidence="3 4">RCC 1105</strain>
    </source>
</reference>
<feature type="transmembrane region" description="Helical" evidence="2">
    <location>
        <begin position="280"/>
        <end position="300"/>
    </location>
</feature>
<dbReference type="eggNOG" id="ENOG502QQTP">
    <property type="taxonomic scope" value="Eukaryota"/>
</dbReference>
<dbReference type="RefSeq" id="XP_007511407.1">
    <property type="nucleotide sequence ID" value="XM_007511345.1"/>
</dbReference>
<accession>K8F7G3</accession>
<name>K8F7G3_9CHLO</name>
<evidence type="ECO:0000256" key="2">
    <source>
        <dbReference type="SAM" id="Phobius"/>
    </source>
</evidence>
<gene>
    <name evidence="3" type="ORF">Bathy08g00090</name>
</gene>